<evidence type="ECO:0000259" key="9">
    <source>
        <dbReference type="PROSITE" id="PS51085"/>
    </source>
</evidence>
<evidence type="ECO:0000256" key="1">
    <source>
        <dbReference type="ARBA" id="ARBA00001974"/>
    </source>
</evidence>
<dbReference type="PANTHER" id="PTHR47354">
    <property type="entry name" value="NADH OXIDOREDUCTASE HCR"/>
    <property type="match status" value="1"/>
</dbReference>
<organism evidence="11 12">
    <name type="scientific">Candidatus Neomicrothrix subdominans</name>
    <dbReference type="NCBI Taxonomy" id="2954438"/>
    <lineage>
        <taxon>Bacteria</taxon>
        <taxon>Bacillati</taxon>
        <taxon>Actinomycetota</taxon>
        <taxon>Acidimicrobiia</taxon>
        <taxon>Acidimicrobiales</taxon>
        <taxon>Microthrixaceae</taxon>
        <taxon>Candidatus Neomicrothrix</taxon>
    </lineage>
</organism>
<evidence type="ECO:0000259" key="10">
    <source>
        <dbReference type="PROSITE" id="PS51384"/>
    </source>
</evidence>
<dbReference type="InterPro" id="IPR017927">
    <property type="entry name" value="FAD-bd_FR_type"/>
</dbReference>
<dbReference type="Proteomes" id="UP000727993">
    <property type="component" value="Unassembled WGS sequence"/>
</dbReference>
<evidence type="ECO:0000313" key="12">
    <source>
        <dbReference type="Proteomes" id="UP000727993"/>
    </source>
</evidence>
<dbReference type="Gene3D" id="3.40.50.80">
    <property type="entry name" value="Nucleotide-binding domain of ferredoxin-NADP reductase (FNR) module"/>
    <property type="match status" value="1"/>
</dbReference>
<comment type="caution">
    <text evidence="11">The sequence shown here is derived from an EMBL/GenBank/DDBJ whole genome shotgun (WGS) entry which is preliminary data.</text>
</comment>
<dbReference type="InterPro" id="IPR039261">
    <property type="entry name" value="FNR_nucleotide-bd"/>
</dbReference>
<keyword evidence="6" id="KW-0560">Oxidoreductase</keyword>
<dbReference type="InterPro" id="IPR050415">
    <property type="entry name" value="MRET"/>
</dbReference>
<dbReference type="Pfam" id="PF00175">
    <property type="entry name" value="NAD_binding_1"/>
    <property type="match status" value="1"/>
</dbReference>
<keyword evidence="5" id="KW-0274">FAD</keyword>
<keyword evidence="4" id="KW-0479">Metal-binding</keyword>
<evidence type="ECO:0000256" key="7">
    <source>
        <dbReference type="ARBA" id="ARBA00023004"/>
    </source>
</evidence>
<dbReference type="InterPro" id="IPR008333">
    <property type="entry name" value="Cbr1-like_FAD-bd_dom"/>
</dbReference>
<dbReference type="InterPro" id="IPR036010">
    <property type="entry name" value="2Fe-2S_ferredoxin-like_sf"/>
</dbReference>
<dbReference type="PANTHER" id="PTHR47354:SF6">
    <property type="entry name" value="NADH OXIDOREDUCTASE HCR"/>
    <property type="match status" value="1"/>
</dbReference>
<dbReference type="GO" id="GO:0051537">
    <property type="term" value="F:2 iron, 2 sulfur cluster binding"/>
    <property type="evidence" value="ECO:0007669"/>
    <property type="project" value="UniProtKB-KW"/>
</dbReference>
<accession>A0A936NAM3</accession>
<evidence type="ECO:0000256" key="4">
    <source>
        <dbReference type="ARBA" id="ARBA00022723"/>
    </source>
</evidence>
<name>A0A936NAM3_9ACTN</name>
<dbReference type="SUPFAM" id="SSF54292">
    <property type="entry name" value="2Fe-2S ferredoxin-like"/>
    <property type="match status" value="1"/>
</dbReference>
<proteinExistence type="predicted"/>
<dbReference type="Gene3D" id="3.10.20.30">
    <property type="match status" value="1"/>
</dbReference>
<evidence type="ECO:0000313" key="11">
    <source>
        <dbReference type="EMBL" id="MBK9296455.1"/>
    </source>
</evidence>
<dbReference type="GO" id="GO:0016491">
    <property type="term" value="F:oxidoreductase activity"/>
    <property type="evidence" value="ECO:0007669"/>
    <property type="project" value="UniProtKB-KW"/>
</dbReference>
<evidence type="ECO:0000256" key="3">
    <source>
        <dbReference type="ARBA" id="ARBA00022714"/>
    </source>
</evidence>
<dbReference type="PROSITE" id="PS51085">
    <property type="entry name" value="2FE2S_FER_2"/>
    <property type="match status" value="1"/>
</dbReference>
<dbReference type="InterPro" id="IPR012675">
    <property type="entry name" value="Beta-grasp_dom_sf"/>
</dbReference>
<feature type="domain" description="2Fe-2S ferredoxin-type" evidence="9">
    <location>
        <begin position="280"/>
        <end position="362"/>
    </location>
</feature>
<feature type="domain" description="FAD-binding FR-type" evidence="10">
    <location>
        <begin position="35"/>
        <end position="138"/>
    </location>
</feature>
<dbReference type="SUPFAM" id="SSF63380">
    <property type="entry name" value="Riboflavin synthase domain-like"/>
    <property type="match status" value="1"/>
</dbReference>
<evidence type="ECO:0000256" key="2">
    <source>
        <dbReference type="ARBA" id="ARBA00022630"/>
    </source>
</evidence>
<keyword evidence="3" id="KW-0001">2Fe-2S</keyword>
<sequence>MFTQTRPVLRRVADALSSPLPVDAYLGLLDPLWSSTSLKGRVVSVTPETHRSATITIYPGRGFGGYEAGQWVTVGVEIDGVRHRRCYSLTSNPERSEGLISITVSAMPEGLVSNHLVYGTEPGDYLTLEQPSGDFHLPADRTNPMLFITGGSGITPAMGMIRTLVGAEECHDVVLLHHAPDASETIFAAELAELDKRTPGLTVNVAHTGAGAPPPELALTVERLDRECPDWRSRTAWACGPAPMLDDVETAFGSAGVADRLNIERFVPKARPAAAGGEGGRVSFTSSGGDTVLDGSTTLLDGAEAAGLSPASGCRMGICHTCVVPLESGCVRDVRTGELTSDPGTHVQVCVSVAAGDVEIAL</sequence>
<dbReference type="AlphaFoldDB" id="A0A936NAM3"/>
<keyword evidence="7" id="KW-0408">Iron</keyword>
<evidence type="ECO:0000256" key="6">
    <source>
        <dbReference type="ARBA" id="ARBA00023002"/>
    </source>
</evidence>
<evidence type="ECO:0000256" key="8">
    <source>
        <dbReference type="ARBA" id="ARBA00023014"/>
    </source>
</evidence>
<reference evidence="11 12" key="1">
    <citation type="submission" date="2020-10" db="EMBL/GenBank/DDBJ databases">
        <title>Connecting structure to function with the recovery of over 1000 high-quality activated sludge metagenome-assembled genomes encoding full-length rRNA genes using long-read sequencing.</title>
        <authorList>
            <person name="Singleton C.M."/>
            <person name="Petriglieri F."/>
            <person name="Kristensen J.M."/>
            <person name="Kirkegaard R.H."/>
            <person name="Michaelsen T.Y."/>
            <person name="Andersen M.H."/>
            <person name="Karst S.M."/>
            <person name="Dueholm M.S."/>
            <person name="Nielsen P.H."/>
            <person name="Albertsen M."/>
        </authorList>
    </citation>
    <scope>NUCLEOTIDE SEQUENCE [LARGE SCALE GENOMIC DNA]</scope>
    <source>
        <strain evidence="11">Lyne_18-Q3-R50-59_MAXAC.006</strain>
    </source>
</reference>
<dbReference type="CDD" id="cd00207">
    <property type="entry name" value="fer2"/>
    <property type="match status" value="1"/>
</dbReference>
<evidence type="ECO:0000256" key="5">
    <source>
        <dbReference type="ARBA" id="ARBA00022827"/>
    </source>
</evidence>
<keyword evidence="8" id="KW-0411">Iron-sulfur</keyword>
<dbReference type="CDD" id="cd06216">
    <property type="entry name" value="FNR_iron_sulfur_binding_2"/>
    <property type="match status" value="1"/>
</dbReference>
<dbReference type="Gene3D" id="2.40.30.10">
    <property type="entry name" value="Translation factors"/>
    <property type="match status" value="1"/>
</dbReference>
<gene>
    <name evidence="11" type="ORF">IPN02_06275</name>
</gene>
<dbReference type="PROSITE" id="PS51384">
    <property type="entry name" value="FAD_FR"/>
    <property type="match status" value="1"/>
</dbReference>
<dbReference type="InterPro" id="IPR001433">
    <property type="entry name" value="OxRdtase_FAD/NAD-bd"/>
</dbReference>
<dbReference type="Pfam" id="PF00111">
    <property type="entry name" value="Fer2"/>
    <property type="match status" value="1"/>
</dbReference>
<dbReference type="InterPro" id="IPR017938">
    <property type="entry name" value="Riboflavin_synthase-like_b-brl"/>
</dbReference>
<protein>
    <submittedName>
        <fullName evidence="11">Ferredoxin reductase</fullName>
    </submittedName>
</protein>
<dbReference type="GO" id="GO:0046872">
    <property type="term" value="F:metal ion binding"/>
    <property type="evidence" value="ECO:0007669"/>
    <property type="project" value="UniProtKB-KW"/>
</dbReference>
<keyword evidence="2" id="KW-0285">Flavoprotein</keyword>
<dbReference type="SUPFAM" id="SSF52343">
    <property type="entry name" value="Ferredoxin reductase-like, C-terminal NADP-linked domain"/>
    <property type="match status" value="1"/>
</dbReference>
<dbReference type="EMBL" id="JADJZA010000002">
    <property type="protein sequence ID" value="MBK9296455.1"/>
    <property type="molecule type" value="Genomic_DNA"/>
</dbReference>
<dbReference type="InterPro" id="IPR001041">
    <property type="entry name" value="2Fe-2S_ferredoxin-type"/>
</dbReference>
<dbReference type="Pfam" id="PF00970">
    <property type="entry name" value="FAD_binding_6"/>
    <property type="match status" value="1"/>
</dbReference>
<dbReference type="PRINTS" id="PR00410">
    <property type="entry name" value="PHEHYDRXLASE"/>
</dbReference>
<comment type="cofactor">
    <cofactor evidence="1">
        <name>FAD</name>
        <dbReference type="ChEBI" id="CHEBI:57692"/>
    </cofactor>
</comment>